<proteinExistence type="predicted"/>
<name>A0A9X2SBL8_9BACL</name>
<reference evidence="1" key="1">
    <citation type="submission" date="2022-08" db="EMBL/GenBank/DDBJ databases">
        <title>The genomic sequence of strain Paenibacillus sp. SCIV0701.</title>
        <authorList>
            <person name="Zhao H."/>
        </authorList>
    </citation>
    <scope>NUCLEOTIDE SEQUENCE</scope>
    <source>
        <strain evidence="1">SCIV0701</strain>
    </source>
</reference>
<accession>A0A9X2SBL8</accession>
<dbReference type="InterPro" id="IPR025619">
    <property type="entry name" value="YlzJ"/>
</dbReference>
<comment type="caution">
    <text evidence="1">The sequence shown here is derived from an EMBL/GenBank/DDBJ whole genome shotgun (WGS) entry which is preliminary data.</text>
</comment>
<dbReference type="AlphaFoldDB" id="A0A9X2SBL8"/>
<evidence type="ECO:0000313" key="2">
    <source>
        <dbReference type="Proteomes" id="UP001141950"/>
    </source>
</evidence>
<keyword evidence="2" id="KW-1185">Reference proteome</keyword>
<dbReference type="RefSeq" id="WP_257446863.1">
    <property type="nucleotide sequence ID" value="NZ_JANIPJ010000009.1"/>
</dbReference>
<organism evidence="1 2">
    <name type="scientific">Paenibacillus soyae</name>
    <dbReference type="NCBI Taxonomy" id="2969249"/>
    <lineage>
        <taxon>Bacteria</taxon>
        <taxon>Bacillati</taxon>
        <taxon>Bacillota</taxon>
        <taxon>Bacilli</taxon>
        <taxon>Bacillales</taxon>
        <taxon>Paenibacillaceae</taxon>
        <taxon>Paenibacillus</taxon>
    </lineage>
</organism>
<gene>
    <name evidence="1" type="ORF">NQZ67_14395</name>
</gene>
<dbReference type="EMBL" id="JANIPJ010000009">
    <property type="protein sequence ID" value="MCR2805072.1"/>
    <property type="molecule type" value="Genomic_DNA"/>
</dbReference>
<evidence type="ECO:0000313" key="1">
    <source>
        <dbReference type="EMBL" id="MCR2805072.1"/>
    </source>
</evidence>
<dbReference type="Proteomes" id="UP001141950">
    <property type="component" value="Unassembled WGS sequence"/>
</dbReference>
<sequence>MTLHTMLPLELVLQGFDQEPEPTCEVWSGDVKLEIVPVAQGMGRIVRVLQCKLEDYLRPELTPGSIIYYAADNPNR</sequence>
<dbReference type="Pfam" id="PF14035">
    <property type="entry name" value="YlzJ"/>
    <property type="match status" value="1"/>
</dbReference>
<protein>
    <submittedName>
        <fullName evidence="1">YlzJ-like family protein</fullName>
    </submittedName>
</protein>